<keyword evidence="1" id="KW-0175">Coiled coil</keyword>
<dbReference type="Proteomes" id="UP001652625">
    <property type="component" value="Chromosome 09"/>
</dbReference>
<dbReference type="RefSeq" id="XP_065662543.1">
    <property type="nucleotide sequence ID" value="XM_065806471.1"/>
</dbReference>
<feature type="coiled-coil region" evidence="1">
    <location>
        <begin position="161"/>
        <end position="188"/>
    </location>
</feature>
<gene>
    <name evidence="4" type="primary">LOC136085183</name>
</gene>
<dbReference type="Pfam" id="PF00078">
    <property type="entry name" value="RVT_1"/>
    <property type="match status" value="1"/>
</dbReference>
<keyword evidence="3" id="KW-1185">Reference proteome</keyword>
<dbReference type="SUPFAM" id="SSF56672">
    <property type="entry name" value="DNA/RNA polymerases"/>
    <property type="match status" value="1"/>
</dbReference>
<dbReference type="PROSITE" id="PS50878">
    <property type="entry name" value="RT_POL"/>
    <property type="match status" value="1"/>
</dbReference>
<name>A0ABM4CL79_HYDVU</name>
<protein>
    <submittedName>
        <fullName evidence="4">Uncharacterized protein LOC136085183</fullName>
    </submittedName>
</protein>
<evidence type="ECO:0000313" key="4">
    <source>
        <dbReference type="RefSeq" id="XP_065662543.1"/>
    </source>
</evidence>
<accession>A0ABM4CL79</accession>
<dbReference type="PANTHER" id="PTHR47510:SF3">
    <property type="entry name" value="ENDO_EXONUCLEASE_PHOSPHATASE DOMAIN-CONTAINING PROTEIN"/>
    <property type="match status" value="1"/>
</dbReference>
<dbReference type="InterPro" id="IPR043502">
    <property type="entry name" value="DNA/RNA_pol_sf"/>
</dbReference>
<sequence length="389" mass="44645">MLQHYIFPIINKPTRVTPTSITAMDNTLTNSLFDTSLKAGIIKGDISDHFPIFFSLTQDIKSNNSCKIKTYKRKINKFAIQQFKDSLSAEEWDKKTWDIMKEIIGIKACKINRLPTQIVIDNKEYDNDNAISEQFNSFFVNIGPNLASKVNCPNNSFETYLTSVNNELIFKELKNDELENAINSLKTNKSPGIDDICSNIVVNVFSEIRKPIFEIFRSSIITGTVPDKLKVAKIVPIFKTGETFLINNYRPISILPTFSKILERIIYNRLYEYLTQNKFLNKKQFGFQAQHSTEHAILDLVNSISDSFNKKQFVLGTFINLSKAFDTINYDILLKKMEKYGIKNTSLDWFKIPIIKAYLNKLVSLDEMIGCVEINAIFAEIVNCDNLQK</sequence>
<dbReference type="InterPro" id="IPR000477">
    <property type="entry name" value="RT_dom"/>
</dbReference>
<evidence type="ECO:0000259" key="2">
    <source>
        <dbReference type="PROSITE" id="PS50878"/>
    </source>
</evidence>
<proteinExistence type="predicted"/>
<dbReference type="GeneID" id="136085183"/>
<dbReference type="PANTHER" id="PTHR47510">
    <property type="entry name" value="REVERSE TRANSCRIPTASE DOMAIN-CONTAINING PROTEIN"/>
    <property type="match status" value="1"/>
</dbReference>
<evidence type="ECO:0000313" key="3">
    <source>
        <dbReference type="Proteomes" id="UP001652625"/>
    </source>
</evidence>
<organism evidence="3 4">
    <name type="scientific">Hydra vulgaris</name>
    <name type="common">Hydra</name>
    <name type="synonym">Hydra attenuata</name>
    <dbReference type="NCBI Taxonomy" id="6087"/>
    <lineage>
        <taxon>Eukaryota</taxon>
        <taxon>Metazoa</taxon>
        <taxon>Cnidaria</taxon>
        <taxon>Hydrozoa</taxon>
        <taxon>Hydroidolina</taxon>
        <taxon>Anthoathecata</taxon>
        <taxon>Aplanulata</taxon>
        <taxon>Hydridae</taxon>
        <taxon>Hydra</taxon>
    </lineage>
</organism>
<evidence type="ECO:0000256" key="1">
    <source>
        <dbReference type="SAM" id="Coils"/>
    </source>
</evidence>
<feature type="domain" description="Reverse transcriptase" evidence="2">
    <location>
        <begin position="218"/>
        <end position="389"/>
    </location>
</feature>
<reference evidence="4" key="1">
    <citation type="submission" date="2025-08" db="UniProtKB">
        <authorList>
            <consortium name="RefSeq"/>
        </authorList>
    </citation>
    <scope>IDENTIFICATION</scope>
</reference>